<protein>
    <submittedName>
        <fullName evidence="7">Uncharacterized protein</fullName>
    </submittedName>
</protein>
<dbReference type="AlphaFoldDB" id="K3X990"/>
<dbReference type="OMA" id="YERQEAP"/>
<feature type="region of interest" description="Disordered" evidence="4">
    <location>
        <begin position="1"/>
        <end position="50"/>
    </location>
</feature>
<dbReference type="GO" id="GO:0006893">
    <property type="term" value="P:Golgi to plasma membrane transport"/>
    <property type="evidence" value="ECO:0007669"/>
    <property type="project" value="TreeGrafter"/>
</dbReference>
<dbReference type="PANTHER" id="PTHR16441:SF0">
    <property type="entry name" value="COILED-COIL DOMAIN-CONTAINING PROTEIN 93"/>
    <property type="match status" value="1"/>
</dbReference>
<dbReference type="Proteomes" id="UP000019132">
    <property type="component" value="Unassembled WGS sequence"/>
</dbReference>
<feature type="region of interest" description="Disordered" evidence="4">
    <location>
        <begin position="303"/>
        <end position="324"/>
    </location>
</feature>
<feature type="compositionally biased region" description="Basic and acidic residues" evidence="4">
    <location>
        <begin position="35"/>
        <end position="48"/>
    </location>
</feature>
<feature type="coiled-coil region" evidence="3">
    <location>
        <begin position="471"/>
        <end position="509"/>
    </location>
</feature>
<feature type="domain" description="CCDC93 coiled-coil" evidence="5">
    <location>
        <begin position="224"/>
        <end position="699"/>
    </location>
</feature>
<dbReference type="InterPro" id="IPR039116">
    <property type="entry name" value="CCDC93"/>
</dbReference>
<evidence type="ECO:0000256" key="1">
    <source>
        <dbReference type="ARBA" id="ARBA00007219"/>
    </source>
</evidence>
<evidence type="ECO:0000256" key="2">
    <source>
        <dbReference type="ARBA" id="ARBA00023054"/>
    </source>
</evidence>
<reference evidence="8" key="1">
    <citation type="journal article" date="2010" name="Genome Biol.">
        <title>Genome sequence of the necrotrophic plant pathogen Pythium ultimum reveals original pathogenicity mechanisms and effector repertoire.</title>
        <authorList>
            <person name="Levesque C.A."/>
            <person name="Brouwer H."/>
            <person name="Cano L."/>
            <person name="Hamilton J.P."/>
            <person name="Holt C."/>
            <person name="Huitema E."/>
            <person name="Raffaele S."/>
            <person name="Robideau G.P."/>
            <person name="Thines M."/>
            <person name="Win J."/>
            <person name="Zerillo M.M."/>
            <person name="Beakes G.W."/>
            <person name="Boore J.L."/>
            <person name="Busam D."/>
            <person name="Dumas B."/>
            <person name="Ferriera S."/>
            <person name="Fuerstenberg S.I."/>
            <person name="Gachon C.M."/>
            <person name="Gaulin E."/>
            <person name="Govers F."/>
            <person name="Grenville-Briggs L."/>
            <person name="Horner N."/>
            <person name="Hostetler J."/>
            <person name="Jiang R.H."/>
            <person name="Johnson J."/>
            <person name="Krajaejun T."/>
            <person name="Lin H."/>
            <person name="Meijer H.J."/>
            <person name="Moore B."/>
            <person name="Morris P."/>
            <person name="Phuntmart V."/>
            <person name="Puiu D."/>
            <person name="Shetty J."/>
            <person name="Stajich J.E."/>
            <person name="Tripathy S."/>
            <person name="Wawra S."/>
            <person name="van West P."/>
            <person name="Whitty B.R."/>
            <person name="Coutinho P.M."/>
            <person name="Henrissat B."/>
            <person name="Martin F."/>
            <person name="Thomas P.D."/>
            <person name="Tyler B.M."/>
            <person name="De Vries R.P."/>
            <person name="Kamoun S."/>
            <person name="Yandell M."/>
            <person name="Tisserat N."/>
            <person name="Buell C.R."/>
        </authorList>
    </citation>
    <scope>NUCLEOTIDE SEQUENCE</scope>
    <source>
        <strain evidence="8">DAOM:BR144</strain>
    </source>
</reference>
<evidence type="ECO:0000256" key="3">
    <source>
        <dbReference type="SAM" id="Coils"/>
    </source>
</evidence>
<sequence length="711" mass="80664">MFGATTFEARPPSLQRASSASHAAHEAADGTDTFPRTKDPKQSTRAADEGDMFELADEYGRDAAGRLAKILRELEAVGFAKAHANEWSAFDRVLSGIVWVLQQLVKREDEAQGRVHWDVLFQSHAKMKPRLGFAQEVVKRIEALPIACPVQIQPHQLLLQDFGDIGAVHRLVSWLIDQQQHAVPHLEGIRKHRRYQDVLGNQVEPNYIKKPPIVNPEVAYLQNAYRPRRKWQYLSEDWKQEPEDALIQRCLLEYGERVCIAALDEGKSASGGSVGNAIAAAGRTTEGGEPPMNLMAQLASQAAAAATAGPRQSDKQRSALSKRFVDPRAAEFDMQYQKAMKQAMAEQQILLQKQKEREIQLLQQVVSVPEIPESPDDGNALSRALSSSASHQIKSRSSEQIEKERSELHEQELQVQSLIDEKCALEASTNDARAQSDVLHETIASMELELHQLDVQESQTSSSQQHALATLRQFVTKNEVLKRQKNELRARCRTELDALQARIAHLKEQAVHDAANQDEETLRLNGIEQMHTQLAAKHKDMKVALAKQTREIQLKMRKIDEIPTRIELVQYEKRFLELYEEVALTLEETRKYYCTYNTLQTTQEFLEKEISLINSIHENFDVAMSSKTATQAFFMQLDGIIQNVQGTVAKQQSLRADHQANVETLDSKYQVLLEKERTYVNVIREFQRECEKNERLAAKLHSQGQPRHHQP</sequence>
<reference evidence="7" key="3">
    <citation type="submission" date="2015-02" db="UniProtKB">
        <authorList>
            <consortium name="EnsemblProtists"/>
        </authorList>
    </citation>
    <scope>IDENTIFICATION</scope>
    <source>
        <strain evidence="7">DAOM BR144</strain>
    </source>
</reference>
<name>K3X990_GLOUD</name>
<dbReference type="InterPro" id="IPR048747">
    <property type="entry name" value="CCDC93_N"/>
</dbReference>
<proteinExistence type="inferred from homology"/>
<evidence type="ECO:0000256" key="4">
    <source>
        <dbReference type="SAM" id="MobiDB-lite"/>
    </source>
</evidence>
<feature type="region of interest" description="Disordered" evidence="4">
    <location>
        <begin position="370"/>
        <end position="409"/>
    </location>
</feature>
<evidence type="ECO:0000313" key="8">
    <source>
        <dbReference type="Proteomes" id="UP000019132"/>
    </source>
</evidence>
<keyword evidence="8" id="KW-1185">Reference proteome</keyword>
<dbReference type="eggNOG" id="KOG2701">
    <property type="taxonomic scope" value="Eukaryota"/>
</dbReference>
<feature type="domain" description="CCDC93 N-terminal" evidence="6">
    <location>
        <begin position="64"/>
        <end position="178"/>
    </location>
</feature>
<dbReference type="InterPro" id="IPR019159">
    <property type="entry name" value="CCDC93_CC"/>
</dbReference>
<evidence type="ECO:0000313" key="7">
    <source>
        <dbReference type="EnsemblProtists" id="PYU1_T013789"/>
    </source>
</evidence>
<evidence type="ECO:0000259" key="6">
    <source>
        <dbReference type="Pfam" id="PF21673"/>
    </source>
</evidence>
<feature type="compositionally biased region" description="Low complexity" evidence="4">
    <location>
        <begin position="380"/>
        <end position="390"/>
    </location>
</feature>
<dbReference type="Pfam" id="PF09762">
    <property type="entry name" value="CCDC93_CC"/>
    <property type="match status" value="1"/>
</dbReference>
<dbReference type="STRING" id="431595.K3X990"/>
<accession>K3X990</accession>
<dbReference type="PANTHER" id="PTHR16441">
    <property type="entry name" value="FIDIPIDINE"/>
    <property type="match status" value="1"/>
</dbReference>
<comment type="similarity">
    <text evidence="1">Belongs to the CCDC93 family.</text>
</comment>
<feature type="compositionally biased region" description="Basic and acidic residues" evidence="4">
    <location>
        <begin position="396"/>
        <end position="409"/>
    </location>
</feature>
<organism evidence="7 8">
    <name type="scientific">Globisporangium ultimum (strain ATCC 200006 / CBS 805.95 / DAOM BR144)</name>
    <name type="common">Pythium ultimum</name>
    <dbReference type="NCBI Taxonomy" id="431595"/>
    <lineage>
        <taxon>Eukaryota</taxon>
        <taxon>Sar</taxon>
        <taxon>Stramenopiles</taxon>
        <taxon>Oomycota</taxon>
        <taxon>Peronosporomycetes</taxon>
        <taxon>Pythiales</taxon>
        <taxon>Pythiaceae</taxon>
        <taxon>Globisporangium</taxon>
    </lineage>
</organism>
<dbReference type="EnsemblProtists" id="PYU1_T013789">
    <property type="protein sequence ID" value="PYU1_T013789"/>
    <property type="gene ID" value="PYU1_G013760"/>
</dbReference>
<keyword evidence="2 3" id="KW-0175">Coiled coil</keyword>
<reference evidence="8" key="2">
    <citation type="submission" date="2010-04" db="EMBL/GenBank/DDBJ databases">
        <authorList>
            <person name="Buell R."/>
            <person name="Hamilton J."/>
            <person name="Hostetler J."/>
        </authorList>
    </citation>
    <scope>NUCLEOTIDE SEQUENCE [LARGE SCALE GENOMIC DNA]</scope>
    <source>
        <strain evidence="8">DAOM:BR144</strain>
    </source>
</reference>
<feature type="compositionally biased region" description="Basic and acidic residues" evidence="4">
    <location>
        <begin position="312"/>
        <end position="324"/>
    </location>
</feature>
<dbReference type="VEuPathDB" id="FungiDB:PYU1_G013760"/>
<dbReference type="HOGENOM" id="CLU_016588_0_0_1"/>
<dbReference type="Pfam" id="PF21673">
    <property type="entry name" value="CCDC93_N"/>
    <property type="match status" value="1"/>
</dbReference>
<dbReference type="EMBL" id="GL376614">
    <property type="status" value="NOT_ANNOTATED_CDS"/>
    <property type="molecule type" value="Genomic_DNA"/>
</dbReference>
<evidence type="ECO:0000259" key="5">
    <source>
        <dbReference type="Pfam" id="PF09762"/>
    </source>
</evidence>
<dbReference type="InParanoid" id="K3X990"/>